<name>A0A9P8IGX7_9PEZI</name>
<feature type="region of interest" description="Disordered" evidence="1">
    <location>
        <begin position="1"/>
        <end position="58"/>
    </location>
</feature>
<evidence type="ECO:0000256" key="1">
    <source>
        <dbReference type="SAM" id="MobiDB-lite"/>
    </source>
</evidence>
<feature type="compositionally biased region" description="Acidic residues" evidence="1">
    <location>
        <begin position="234"/>
        <end position="245"/>
    </location>
</feature>
<dbReference type="AlphaFoldDB" id="A0A9P8IGX7"/>
<comment type="caution">
    <text evidence="2">The sequence shown here is derived from an EMBL/GenBank/DDBJ whole genome shotgun (WGS) entry which is preliminary data.</text>
</comment>
<feature type="compositionally biased region" description="Basic and acidic residues" evidence="1">
    <location>
        <begin position="280"/>
        <end position="290"/>
    </location>
</feature>
<protein>
    <submittedName>
        <fullName evidence="2">Uncharacterized protein</fullName>
    </submittedName>
</protein>
<gene>
    <name evidence="2" type="ORF">GP486_007848</name>
</gene>
<dbReference type="EMBL" id="JAGHQM010002490">
    <property type="protein sequence ID" value="KAH0548608.1"/>
    <property type="molecule type" value="Genomic_DNA"/>
</dbReference>
<evidence type="ECO:0000313" key="3">
    <source>
        <dbReference type="Proteomes" id="UP000750711"/>
    </source>
</evidence>
<accession>A0A9P8IGX7</accession>
<sequence>MAPNVAENETAANNDGDGDRGPSPLTDVAPTTRPALRKAPVKATAATAAGEEGMSAPPRSVKALLPASYSSSAVPPKLASATPCLRCVKQLDRAPGNGCAKLPHAVCIRCVAARKACKPVPFRFRVLARRVQQAAGRVVQAREALAETPRRPRHAYLQAKDRHFRAERELRYKHAIFCCRAEAVHRREETLESNLPNWEKAWKRGLLKYVKLLARSQYAALTSEQKKFVKCPPDSDDEPLDEEWEDRVATPEPSEDEGDENDDDGDDDNVDDNDDDDAAEGERAEGEEAE</sequence>
<organism evidence="2 3">
    <name type="scientific">Trichoglossum hirsutum</name>
    <dbReference type="NCBI Taxonomy" id="265104"/>
    <lineage>
        <taxon>Eukaryota</taxon>
        <taxon>Fungi</taxon>
        <taxon>Dikarya</taxon>
        <taxon>Ascomycota</taxon>
        <taxon>Pezizomycotina</taxon>
        <taxon>Geoglossomycetes</taxon>
        <taxon>Geoglossales</taxon>
        <taxon>Geoglossaceae</taxon>
        <taxon>Trichoglossum</taxon>
    </lineage>
</organism>
<evidence type="ECO:0000313" key="2">
    <source>
        <dbReference type="EMBL" id="KAH0548608.1"/>
    </source>
</evidence>
<feature type="compositionally biased region" description="Acidic residues" evidence="1">
    <location>
        <begin position="253"/>
        <end position="279"/>
    </location>
</feature>
<proteinExistence type="predicted"/>
<dbReference type="Proteomes" id="UP000750711">
    <property type="component" value="Unassembled WGS sequence"/>
</dbReference>
<feature type="compositionally biased region" description="Low complexity" evidence="1">
    <location>
        <begin position="43"/>
        <end position="53"/>
    </location>
</feature>
<reference evidence="2" key="1">
    <citation type="submission" date="2021-03" db="EMBL/GenBank/DDBJ databases">
        <title>Comparative genomics and phylogenomic investigation of the class Geoglossomycetes provide insights into ecological specialization and systematics.</title>
        <authorList>
            <person name="Melie T."/>
            <person name="Pirro S."/>
            <person name="Miller A.N."/>
            <person name="Quandt A."/>
        </authorList>
    </citation>
    <scope>NUCLEOTIDE SEQUENCE</scope>
    <source>
        <strain evidence="2">CAQ_001_2017</strain>
    </source>
</reference>
<keyword evidence="3" id="KW-1185">Reference proteome</keyword>
<feature type="region of interest" description="Disordered" evidence="1">
    <location>
        <begin position="226"/>
        <end position="290"/>
    </location>
</feature>